<comment type="caution">
    <text evidence="4">The sequence shown here is derived from an EMBL/GenBank/DDBJ whole genome shotgun (WGS) entry which is preliminary data.</text>
</comment>
<gene>
    <name evidence="4" type="ORF">AN695_0222600</name>
</gene>
<keyword evidence="1" id="KW-0732">Signal</keyword>
<evidence type="ECO:0000313" key="4">
    <source>
        <dbReference type="EMBL" id="OCO81835.1"/>
    </source>
</evidence>
<sequence length="850" mass="92543">MDAKQSRKEWHVNAVLLRTLLAAGALALPMLLPGRMAMAAGLTQINGVLIPHTFSLALREGMSIPLLLHYEKSDGVKDDSRIGHAFLYLDQDRLKIRRVTLEDNDDGARLTAAIAGQLQALQDAPFDRQQHIRIADDAWLALDVRQLNLQLVVKESALGTVLRARSSDIGASSVDAVSSTLDYNLGVYDNRARASEGNTSSYLSLNSVTALREHHVELNGSIYGIGSGDENATLYKAMYERDFAGRRFAAGMLDSWNLQSLGPVTTINSSKIYGLSYGNRANSTVFDNSQSLTPIVVFFPSAGEVHLSRDGRLLSVQNFTMGNHEVDTGSLPYGIYDVEVEVVVNGKVVDKRMQRVNKLFSPNRGANAPLAWQFWGGMLRMDDWRGERERHRPAKDSYLLGASAIGNLQTLNWALSGYSFDGNAVGESRVSLPVTESIQINLQNMAASDRSWSLVNSVSAALPGGFSSVWINQEKTQIGDRLLQNDAYNRAVGGSLNLGALWSPLGTLSASYNDDKKNDSHYYNADYYQNIFTGRFGTLGVRAGVQRYNNGSSNANTGKYIALDFSLPMGNWLSAGVSNQNGYTTANLAARKDIKDGPIRTLGANLSRAISGDTRGDNRFNGGGYARFDTKYSAGTLNVSSSADGYVNSSLTASGSMGWQGRDIAISGRNEGNAGIIFNTGIENDGLLTARVDGRMVKLSGNKNYLPLSPYGQYDVELMNNKNSAESFDIVTRRKSKLTLYPGNVAVISPEIKQMVTVFGRIKAEDGTLLANAYIKNHIGRTRTDEKGEFIMDVDKKFPVIDFTHGGNQTCEVDLDLSKAQGAVWVGDVICTGLKTYAGNMSSGEFDHES</sequence>
<dbReference type="Proteomes" id="UP000050489">
    <property type="component" value="Unassembled WGS sequence"/>
</dbReference>
<feature type="domain" description="Pilus assembly protein C-terminal" evidence="2">
    <location>
        <begin position="740"/>
        <end position="832"/>
    </location>
</feature>
<evidence type="ECO:0008006" key="6">
    <source>
        <dbReference type="Google" id="ProtNLM"/>
    </source>
</evidence>
<evidence type="ECO:0000313" key="5">
    <source>
        <dbReference type="Proteomes" id="UP000050489"/>
    </source>
</evidence>
<name>A0A2F0PCK8_SERMA</name>
<organism evidence="4 5">
    <name type="scientific">Serratia marcescens</name>
    <dbReference type="NCBI Taxonomy" id="615"/>
    <lineage>
        <taxon>Bacteria</taxon>
        <taxon>Pseudomonadati</taxon>
        <taxon>Pseudomonadota</taxon>
        <taxon>Gammaproteobacteria</taxon>
        <taxon>Enterobacterales</taxon>
        <taxon>Yersiniaceae</taxon>
        <taxon>Serratia</taxon>
    </lineage>
</organism>
<evidence type="ECO:0000259" key="3">
    <source>
        <dbReference type="Pfam" id="PF16967"/>
    </source>
</evidence>
<dbReference type="AlphaFoldDB" id="A0A2F0PCK8"/>
<evidence type="ECO:0000256" key="1">
    <source>
        <dbReference type="ARBA" id="ARBA00022729"/>
    </source>
</evidence>
<dbReference type="RefSeq" id="WP_055316065.1">
    <property type="nucleotide sequence ID" value="NZ_JAUJVN010000001.1"/>
</dbReference>
<dbReference type="InterPro" id="IPR031917">
    <property type="entry name" value="Pilus_assem_C"/>
</dbReference>
<proteinExistence type="predicted"/>
<protein>
    <recommendedName>
        <fullName evidence="6">Outer membrane usher protein EcpC</fullName>
    </recommendedName>
</protein>
<dbReference type="Pfam" id="PF16967">
    <property type="entry name" value="TcfC"/>
    <property type="match status" value="1"/>
</dbReference>
<reference evidence="5" key="1">
    <citation type="submission" date="2016-04" db="EMBL/GenBank/DDBJ databases">
        <authorList>
            <person name="Osei Sekyere J."/>
            <person name="Sivertsen A."/>
            <person name="Pedersen A.T."/>
            <person name="Sundsfjord A."/>
        </authorList>
    </citation>
    <scope>NUCLEOTIDE SEQUENCE [LARGE SCALE GENOMIC DNA]</scope>
    <source>
        <strain evidence="5">945174350</strain>
    </source>
</reference>
<evidence type="ECO:0000259" key="2">
    <source>
        <dbReference type="Pfam" id="PF15976"/>
    </source>
</evidence>
<feature type="domain" description="Pilus assembly protein E-set like" evidence="3">
    <location>
        <begin position="291"/>
        <end position="358"/>
    </location>
</feature>
<dbReference type="Pfam" id="PF15976">
    <property type="entry name" value="CooC_C"/>
    <property type="match status" value="1"/>
</dbReference>
<dbReference type="EMBL" id="LJEX02000118">
    <property type="protein sequence ID" value="OCO81835.1"/>
    <property type="molecule type" value="Genomic_DNA"/>
</dbReference>
<accession>A0A2F0PCK8</accession>
<dbReference type="InterPro" id="IPR032636">
    <property type="entry name" value="Pilus_assem_E-set-like_dom"/>
</dbReference>